<feature type="transmembrane region" description="Helical" evidence="7">
    <location>
        <begin position="133"/>
        <end position="152"/>
    </location>
</feature>
<accession>A0AB39L1A1</accession>
<evidence type="ECO:0000256" key="2">
    <source>
        <dbReference type="ARBA" id="ARBA00006464"/>
    </source>
</evidence>
<feature type="domain" description="Bacterial sugar transferase" evidence="8">
    <location>
        <begin position="306"/>
        <end position="493"/>
    </location>
</feature>
<name>A0AB39L1A1_9MICC</name>
<sequence>MGNGRTDASRSGVAATRRRLREAAPIWPWSQQSLIAFVDLLCVIWAVVGAQLLRFGINDPTLDVLIRQTPYALVGGALAIAWVLMLGLWGTRDTRILGYGPTEYKRVATASLWLFGGVAVVSYVFQLETARGYVAIALPLGIVSLLFGRWVLRNVLVHDRMAGRRLSRVLLVGSADSVEHLNRQLSRHPEAGYRPIGAFVPGFGDLEVGGPELPLPVVGSGPSLDEILSAISATEVDTVAISGGAAIRPETLRQLGWALAAQDISMVMAPALTDIAGPRIHTQPVAGLPLIHVTTPKLEGAQGVAKRGFDLVVAGLLTAVLAVPMLVVAVLVRTDSPGSALFRQIRIGRAGDPFRMLKFRSMASDAESRLDELHAASNGNGVLFKMKRDPRVTRFGQFIRRYSIDELPQLFNVLKGDMSLVGPRPPLPVEVAGYDDFAHRRLLVKPGITGLWQVSGRSDLSWEDSMRLDLYYVENWSMIQDLMILIKTVRAVATSNGAY</sequence>
<dbReference type="KEGG" id="spue:AB5L97_13485"/>
<evidence type="ECO:0000256" key="3">
    <source>
        <dbReference type="ARBA" id="ARBA00022679"/>
    </source>
</evidence>
<dbReference type="PANTHER" id="PTHR30576">
    <property type="entry name" value="COLANIC BIOSYNTHESIS UDP-GLUCOSE LIPID CARRIER TRANSFERASE"/>
    <property type="match status" value="1"/>
</dbReference>
<proteinExistence type="inferred from homology"/>
<dbReference type="GO" id="GO:0016780">
    <property type="term" value="F:phosphotransferase activity, for other substituted phosphate groups"/>
    <property type="evidence" value="ECO:0007669"/>
    <property type="project" value="TreeGrafter"/>
</dbReference>
<feature type="transmembrane region" description="Helical" evidence="7">
    <location>
        <begin position="69"/>
        <end position="89"/>
    </location>
</feature>
<dbReference type="EC" id="2.7.8.-" evidence="9"/>
<evidence type="ECO:0000256" key="5">
    <source>
        <dbReference type="ARBA" id="ARBA00022989"/>
    </source>
</evidence>
<evidence type="ECO:0000256" key="6">
    <source>
        <dbReference type="ARBA" id="ARBA00023136"/>
    </source>
</evidence>
<comment type="subcellular location">
    <subcellularLocation>
        <location evidence="1">Membrane</location>
        <topology evidence="1">Multi-pass membrane protein</topology>
    </subcellularLocation>
</comment>
<dbReference type="InterPro" id="IPR003362">
    <property type="entry name" value="Bact_transf"/>
</dbReference>
<dbReference type="RefSeq" id="WP_369045043.1">
    <property type="nucleotide sequence ID" value="NZ_CP163302.1"/>
</dbReference>
<evidence type="ECO:0000256" key="1">
    <source>
        <dbReference type="ARBA" id="ARBA00004141"/>
    </source>
</evidence>
<feature type="transmembrane region" description="Helical" evidence="7">
    <location>
        <begin position="311"/>
        <end position="332"/>
    </location>
</feature>
<dbReference type="InterPro" id="IPR017475">
    <property type="entry name" value="EPS_sugar_tfrase"/>
</dbReference>
<keyword evidence="5 7" id="KW-1133">Transmembrane helix</keyword>
<dbReference type="AlphaFoldDB" id="A0AB39L1A1"/>
<keyword evidence="6 7" id="KW-0472">Membrane</keyword>
<reference evidence="9" key="1">
    <citation type="submission" date="2024-07" db="EMBL/GenBank/DDBJ databases">
        <authorList>
            <person name="fu j."/>
        </authorList>
    </citation>
    <scope>NUCLEOTIDE SEQUENCE</scope>
    <source>
        <strain evidence="9">P10A9</strain>
    </source>
</reference>
<feature type="transmembrane region" description="Helical" evidence="7">
    <location>
        <begin position="110"/>
        <end position="127"/>
    </location>
</feature>
<feature type="transmembrane region" description="Helical" evidence="7">
    <location>
        <begin position="34"/>
        <end position="57"/>
    </location>
</feature>
<dbReference type="GO" id="GO:0016020">
    <property type="term" value="C:membrane"/>
    <property type="evidence" value="ECO:0007669"/>
    <property type="project" value="UniProtKB-SubCell"/>
</dbReference>
<keyword evidence="4 7" id="KW-0812">Transmembrane</keyword>
<protein>
    <submittedName>
        <fullName evidence="9">Sugar transferase</fullName>
        <ecNumber evidence="9">2.7.8.-</ecNumber>
    </submittedName>
</protein>
<gene>
    <name evidence="9" type="ORF">AB5L97_13485</name>
</gene>
<dbReference type="Pfam" id="PF02397">
    <property type="entry name" value="Bac_transf"/>
    <property type="match status" value="1"/>
</dbReference>
<evidence type="ECO:0000313" key="9">
    <source>
        <dbReference type="EMBL" id="XDP44282.1"/>
    </source>
</evidence>
<dbReference type="NCBIfam" id="TIGR03025">
    <property type="entry name" value="EPS_sugtrans"/>
    <property type="match status" value="1"/>
</dbReference>
<dbReference type="PANTHER" id="PTHR30576:SF10">
    <property type="entry name" value="SLL5057 PROTEIN"/>
    <property type="match status" value="1"/>
</dbReference>
<evidence type="ECO:0000256" key="7">
    <source>
        <dbReference type="SAM" id="Phobius"/>
    </source>
</evidence>
<dbReference type="EMBL" id="CP163302">
    <property type="protein sequence ID" value="XDP44282.1"/>
    <property type="molecule type" value="Genomic_DNA"/>
</dbReference>
<organism evidence="9">
    <name type="scientific">Sinomonas puerhi</name>
    <dbReference type="NCBI Taxonomy" id="3238584"/>
    <lineage>
        <taxon>Bacteria</taxon>
        <taxon>Bacillati</taxon>
        <taxon>Actinomycetota</taxon>
        <taxon>Actinomycetes</taxon>
        <taxon>Micrococcales</taxon>
        <taxon>Micrococcaceae</taxon>
        <taxon>Sinomonas</taxon>
    </lineage>
</organism>
<comment type="similarity">
    <text evidence="2">Belongs to the bacterial sugar transferase family.</text>
</comment>
<keyword evidence="3 9" id="KW-0808">Transferase</keyword>
<evidence type="ECO:0000259" key="8">
    <source>
        <dbReference type="Pfam" id="PF02397"/>
    </source>
</evidence>
<evidence type="ECO:0000256" key="4">
    <source>
        <dbReference type="ARBA" id="ARBA00022692"/>
    </source>
</evidence>